<keyword evidence="3" id="KW-0813">Transport</keyword>
<evidence type="ECO:0000256" key="1">
    <source>
        <dbReference type="ARBA" id="ARBA00004123"/>
    </source>
</evidence>
<keyword evidence="7" id="KW-1185">Reference proteome</keyword>
<dbReference type="InterPro" id="IPR011989">
    <property type="entry name" value="ARM-like"/>
</dbReference>
<organism evidence="6 7">
    <name type="scientific">Wickerhamomyces mucosus</name>
    <dbReference type="NCBI Taxonomy" id="1378264"/>
    <lineage>
        <taxon>Eukaryota</taxon>
        <taxon>Fungi</taxon>
        <taxon>Dikarya</taxon>
        <taxon>Ascomycota</taxon>
        <taxon>Saccharomycotina</taxon>
        <taxon>Saccharomycetes</taxon>
        <taxon>Phaffomycetales</taxon>
        <taxon>Wickerhamomycetaceae</taxon>
        <taxon>Wickerhamomyces</taxon>
    </lineage>
</organism>
<dbReference type="GO" id="GO:0006606">
    <property type="term" value="P:protein import into nucleus"/>
    <property type="evidence" value="ECO:0007669"/>
    <property type="project" value="TreeGrafter"/>
</dbReference>
<dbReference type="Gene3D" id="1.25.10.10">
    <property type="entry name" value="Leucine-rich Repeat Variant"/>
    <property type="match status" value="1"/>
</dbReference>
<dbReference type="GO" id="GO:0005829">
    <property type="term" value="C:cytosol"/>
    <property type="evidence" value="ECO:0007669"/>
    <property type="project" value="TreeGrafter"/>
</dbReference>
<dbReference type="Pfam" id="PF03810">
    <property type="entry name" value="IBN_N"/>
    <property type="match status" value="1"/>
</dbReference>
<protein>
    <recommendedName>
        <fullName evidence="5">Importin N-terminal domain-containing protein</fullName>
    </recommendedName>
</protein>
<dbReference type="PROSITE" id="PS50166">
    <property type="entry name" value="IMPORTIN_B_NT"/>
    <property type="match status" value="1"/>
</dbReference>
<proteinExistence type="inferred from homology"/>
<feature type="domain" description="Importin N-terminal" evidence="5">
    <location>
        <begin position="29"/>
        <end position="101"/>
    </location>
</feature>
<dbReference type="GO" id="GO:0005635">
    <property type="term" value="C:nuclear envelope"/>
    <property type="evidence" value="ECO:0007669"/>
    <property type="project" value="TreeGrafter"/>
</dbReference>
<dbReference type="PANTHER" id="PTHR10997">
    <property type="entry name" value="IMPORTIN-7, 8, 11"/>
    <property type="match status" value="1"/>
</dbReference>
<dbReference type="Pfam" id="PF25758">
    <property type="entry name" value="TPR_IPO11"/>
    <property type="match status" value="1"/>
</dbReference>
<dbReference type="Proteomes" id="UP000769528">
    <property type="component" value="Unassembled WGS sequence"/>
</dbReference>
<keyword evidence="4" id="KW-0539">Nucleus</keyword>
<evidence type="ECO:0000256" key="4">
    <source>
        <dbReference type="ARBA" id="ARBA00023242"/>
    </source>
</evidence>
<dbReference type="OrthoDB" id="361693at2759"/>
<dbReference type="InterPro" id="IPR058669">
    <property type="entry name" value="TPR_IPO7/11-like"/>
</dbReference>
<dbReference type="GO" id="GO:0031267">
    <property type="term" value="F:small GTPase binding"/>
    <property type="evidence" value="ECO:0007669"/>
    <property type="project" value="InterPro"/>
</dbReference>
<dbReference type="AlphaFoldDB" id="A0A9P8TAW2"/>
<gene>
    <name evidence="6" type="ORF">WICMUC_004050</name>
</gene>
<evidence type="ECO:0000313" key="6">
    <source>
        <dbReference type="EMBL" id="KAH3672828.1"/>
    </source>
</evidence>
<dbReference type="SUPFAM" id="SSF48371">
    <property type="entry name" value="ARM repeat"/>
    <property type="match status" value="1"/>
</dbReference>
<name>A0A9P8TAW2_9ASCO</name>
<evidence type="ECO:0000313" key="7">
    <source>
        <dbReference type="Proteomes" id="UP000769528"/>
    </source>
</evidence>
<dbReference type="SMART" id="SM00913">
    <property type="entry name" value="IBN_N"/>
    <property type="match status" value="1"/>
</dbReference>
<dbReference type="PANTHER" id="PTHR10997:SF7">
    <property type="entry name" value="IMPORTIN-11"/>
    <property type="match status" value="1"/>
</dbReference>
<dbReference type="EMBL" id="JAEUBF010001112">
    <property type="protein sequence ID" value="KAH3672828.1"/>
    <property type="molecule type" value="Genomic_DNA"/>
</dbReference>
<accession>A0A9P8TAW2</accession>
<comment type="subcellular location">
    <subcellularLocation>
        <location evidence="1">Nucleus</location>
    </subcellularLocation>
</comment>
<dbReference type="InterPro" id="IPR001494">
    <property type="entry name" value="Importin-beta_N"/>
</dbReference>
<evidence type="ECO:0000256" key="3">
    <source>
        <dbReference type="ARBA" id="ARBA00022448"/>
    </source>
</evidence>
<comment type="similarity">
    <text evidence="2">Belongs to the importin beta family.</text>
</comment>
<comment type="caution">
    <text evidence="6">The sequence shown here is derived from an EMBL/GenBank/DDBJ whole genome shotgun (WGS) entry which is preliminary data.</text>
</comment>
<reference evidence="6" key="2">
    <citation type="submission" date="2021-01" db="EMBL/GenBank/DDBJ databases">
        <authorList>
            <person name="Schikora-Tamarit M.A."/>
        </authorList>
    </citation>
    <scope>NUCLEOTIDE SEQUENCE</scope>
    <source>
        <strain evidence="6">CBS6341</strain>
    </source>
</reference>
<reference evidence="6" key="1">
    <citation type="journal article" date="2021" name="Open Biol.">
        <title>Shared evolutionary footprints suggest mitochondrial oxidative damage underlies multiple complex I losses in fungi.</title>
        <authorList>
            <person name="Schikora-Tamarit M.A."/>
            <person name="Marcet-Houben M."/>
            <person name="Nosek J."/>
            <person name="Gabaldon T."/>
        </authorList>
    </citation>
    <scope>NUCLEOTIDE SEQUENCE</scope>
    <source>
        <strain evidence="6">CBS6341</strain>
    </source>
</reference>
<evidence type="ECO:0000259" key="5">
    <source>
        <dbReference type="PROSITE" id="PS50166"/>
    </source>
</evidence>
<sequence length="1017" mass="120436">MSKSLDFQNLVSVIELANGSERGSSQKLAENQLKEWEIQPGFHYLLQSIYNDLSLPLQIRWLAIINFKNGIERYWRQSKKNSISKDEKSQIRSRLFELIDEPNKQLSIQNAQAISRISRLDFPNDWSSLFDDFGKILQDSILHENNVKIYNILLILNQVIKNLSSAKIGRIRPSLQSKIPTITPLLIQIYIKYSNEWIKDWDFEFSVMEIGYLSLKVLRRTIVDIYDIIIDSNEIVEFLSISIQHFQILISNYNNNNVKSNDLFIKYIKCFSKIYYLLIKSNLTNFIQLKFSKEILYTLLKILQEKAQIISQKSIDNDDDEEEIDLWEFLSIKTLLIFKNLISFIFKPSNTLILKSKLDKSGIENSINFLKFEFFTETLIKNLIDLLINYYIKLRPIDLESWINEPEEWSNEEINENYEFQIRQCSENFFQDLILNFKPLLIPYILNKIENELQNYNESNINNILIKDSIFTIIQLSAHSIYETIEFNEIFPNFFLPEGCKNDLIEYKILKRRLSLLIKEWYSLNLINEDNMNKIYSMFLTFLDPTNEINDKVVKLTTLQTINSIILDYELNKQIIEPYISKFIPNILQLIDGMELVETKNFLLKILSNFISINKLNELELLKLLEIIPKYWDLSNNNNELILKTSLLRILKNINNSLMDSSFKTFQISLPLIEISCHEKSEFFSILSEDGFELWLTILQNYPIDKPLDPSLLNNFNNLFIDALLNQTEILPLILQILQSYSLLIPEMFILNQEDNNSQIIFKIFKILSNYINSMRDDSYEILLSILENLIIFNYKDSNQFIQFFKLLIDSNFLKSFIELTLKENQSDLIISKNLIIFARLSFGNENFLIEYLKFLYPSSLNNDEILINFLNIWYIKLDNNISNPRNRKINLFGLLKFLSIGILNNLKILLNLLILNFEEINELNINLSNYYQDYNFQFQYNEDFTIKKNGEYKRFFQNLSKFDPILKFNLKQFTKQCLQQLNDKYNLTNKDELIQILIENSDQTTVENFQYALNMN</sequence>
<dbReference type="InterPro" id="IPR016024">
    <property type="entry name" value="ARM-type_fold"/>
</dbReference>
<evidence type="ECO:0000256" key="2">
    <source>
        <dbReference type="ARBA" id="ARBA00007991"/>
    </source>
</evidence>